<feature type="region of interest" description="Disordered" evidence="1">
    <location>
        <begin position="509"/>
        <end position="654"/>
    </location>
</feature>
<dbReference type="EMBL" id="AWNI01000004">
    <property type="protein sequence ID" value="ETS64811.1"/>
    <property type="molecule type" value="Genomic_DNA"/>
</dbReference>
<dbReference type="AlphaFoldDB" id="W3VVM6"/>
<dbReference type="Proteomes" id="UP000019462">
    <property type="component" value="Unassembled WGS sequence"/>
</dbReference>
<dbReference type="PANTHER" id="PTHR37332">
    <property type="entry name" value="EXPRESSED PROTEIN"/>
    <property type="match status" value="1"/>
</dbReference>
<keyword evidence="3" id="KW-1185">Reference proteome</keyword>
<organism evidence="2 3">
    <name type="scientific">Moesziomyces aphidis</name>
    <name type="common">Pseudozyma aphidis</name>
    <dbReference type="NCBI Taxonomy" id="84754"/>
    <lineage>
        <taxon>Eukaryota</taxon>
        <taxon>Fungi</taxon>
        <taxon>Dikarya</taxon>
        <taxon>Basidiomycota</taxon>
        <taxon>Ustilaginomycotina</taxon>
        <taxon>Ustilaginomycetes</taxon>
        <taxon>Ustilaginales</taxon>
        <taxon>Ustilaginaceae</taxon>
        <taxon>Moesziomyces</taxon>
    </lineage>
</organism>
<gene>
    <name evidence="2" type="ORF">PaG_00776</name>
</gene>
<feature type="region of interest" description="Disordered" evidence="1">
    <location>
        <begin position="354"/>
        <end position="379"/>
    </location>
</feature>
<name>W3VVM6_MOEAP</name>
<comment type="caution">
    <text evidence="2">The sequence shown here is derived from an EMBL/GenBank/DDBJ whole genome shotgun (WGS) entry which is preliminary data.</text>
</comment>
<evidence type="ECO:0000313" key="3">
    <source>
        <dbReference type="Proteomes" id="UP000019462"/>
    </source>
</evidence>
<sequence>MKPLCFEGVAACVRAAPCSFQVDVVAGSEGGGSAWVEFARCFAAAVTRALASDPSSRAASLAFLHHLSPTGVDHSISFGVAPNGFIFIFCESDWPTAACFDAMATSTPSSIHGRADSNTFSPSAASSIAGSSTLYSASSAAGQAPNAPSTSLSGTDYLRDVFQKRIRNLSYLKRSLQGQGTWFNTVQLDMTDLVVAFDNERMHKRTLRFFVLGLSLSSILEIPNPTDMARAINSLINELDGYTDDNIVSLTTGTGAATLGAQRPRMRSLFKSGKQSLKRSAAAHAISEFGTLDTNLGPASTLVASDHNSYLVAPNVPFQLDFFHTFFTLCDMLVEIYYKMLSFLPRDAGTLGAEAGTSSSATLPRAASPPTSASRHASHDLDRAESISQAFTVADFAPPAAGQDGSSDADKSLHGLPTPAMTGVTQELLLKADAKIRKTIGIQIKDIDAFARQMIKDELSSIDPLLKELGLDAGIGSSIIAPGGGASSVKLGSSLGGLPTSSGSALPFSMSNRSSSSSTAYSTTSSASAAVPQRIGGLPSHLRQSRADSRSSQDAQPGLYQFNLASMGGNNASDGSAPTPGAEQGQRTTADGESAPGGIGSLIRSRSGRLRRVMSGDRPSSSGGPPLPAHPQKASTPPADSASQTQDFGSPTSH</sequence>
<evidence type="ECO:0000256" key="1">
    <source>
        <dbReference type="SAM" id="MobiDB-lite"/>
    </source>
</evidence>
<reference evidence="2 3" key="1">
    <citation type="journal article" date="2014" name="Genome Announc.">
        <title>Genome sequence of the basidiomycetous fungus Pseudozyma aphidis DSM70725, an efficient producer of biosurfactant mannosylerythritol lipids.</title>
        <authorList>
            <person name="Lorenz S."/>
            <person name="Guenther M."/>
            <person name="Grumaz C."/>
            <person name="Rupp S."/>
            <person name="Zibek S."/>
            <person name="Sohn K."/>
        </authorList>
    </citation>
    <scope>NUCLEOTIDE SEQUENCE [LARGE SCALE GENOMIC DNA]</scope>
    <source>
        <strain evidence="3">ATCC 32657 / CBS 517.83 / DSM 70725 / JCM 10318 / NBRC 10182 / NRRL Y-7954 / St-0401</strain>
    </source>
</reference>
<dbReference type="PANTHER" id="PTHR37332:SF1">
    <property type="entry name" value="ELMO DOMAIN-CONTAINING PROTEIN"/>
    <property type="match status" value="1"/>
</dbReference>
<proteinExistence type="predicted"/>
<feature type="compositionally biased region" description="Low complexity" evidence="1">
    <location>
        <begin position="514"/>
        <end position="530"/>
    </location>
</feature>
<evidence type="ECO:0000313" key="2">
    <source>
        <dbReference type="EMBL" id="ETS64811.1"/>
    </source>
</evidence>
<protein>
    <submittedName>
        <fullName evidence="2">Uncharacterized protein</fullName>
    </submittedName>
</protein>
<dbReference type="HOGENOM" id="CLU_027736_0_0_1"/>
<accession>W3VVM6</accession>
<feature type="compositionally biased region" description="Polar residues" evidence="1">
    <location>
        <begin position="641"/>
        <end position="654"/>
    </location>
</feature>
<dbReference type="OrthoDB" id="14339at2759"/>